<dbReference type="NCBIfam" id="TIGR01444">
    <property type="entry name" value="fkbM_fam"/>
    <property type="match status" value="1"/>
</dbReference>
<keyword evidence="3" id="KW-1185">Reference proteome</keyword>
<comment type="caution">
    <text evidence="2">The sequence shown here is derived from an EMBL/GenBank/DDBJ whole genome shotgun (WGS) entry which is preliminary data.</text>
</comment>
<dbReference type="InterPro" id="IPR006342">
    <property type="entry name" value="FkbM_mtfrase"/>
</dbReference>
<keyword evidence="2" id="KW-0808">Transferase</keyword>
<evidence type="ECO:0000259" key="1">
    <source>
        <dbReference type="Pfam" id="PF05050"/>
    </source>
</evidence>
<organism evidence="2 3">
    <name type="scientific">Martelella mangrovi</name>
    <dbReference type="NCBI Taxonomy" id="1397477"/>
    <lineage>
        <taxon>Bacteria</taxon>
        <taxon>Pseudomonadati</taxon>
        <taxon>Pseudomonadota</taxon>
        <taxon>Alphaproteobacteria</taxon>
        <taxon>Hyphomicrobiales</taxon>
        <taxon>Aurantimonadaceae</taxon>
        <taxon>Martelella</taxon>
    </lineage>
</organism>
<dbReference type="Pfam" id="PF05050">
    <property type="entry name" value="Methyltransf_21"/>
    <property type="match status" value="1"/>
</dbReference>
<proteinExistence type="predicted"/>
<dbReference type="InterPro" id="IPR029063">
    <property type="entry name" value="SAM-dependent_MTases_sf"/>
</dbReference>
<gene>
    <name evidence="2" type="ORF">ABID12_001639</name>
</gene>
<evidence type="ECO:0000313" key="3">
    <source>
        <dbReference type="Proteomes" id="UP001549164"/>
    </source>
</evidence>
<dbReference type="EMBL" id="JBEPLY010000004">
    <property type="protein sequence ID" value="MET3599700.1"/>
    <property type="molecule type" value="Genomic_DNA"/>
</dbReference>
<evidence type="ECO:0000313" key="2">
    <source>
        <dbReference type="EMBL" id="MET3599700.1"/>
    </source>
</evidence>
<feature type="domain" description="Methyltransferase FkbM" evidence="1">
    <location>
        <begin position="44"/>
        <end position="230"/>
    </location>
</feature>
<dbReference type="GO" id="GO:0032259">
    <property type="term" value="P:methylation"/>
    <property type="evidence" value="ECO:0007669"/>
    <property type="project" value="UniProtKB-KW"/>
</dbReference>
<protein>
    <submittedName>
        <fullName evidence="2">FkbM family methyltransferase</fullName>
    </submittedName>
</protein>
<sequence length="248" mass="27191">MNKRFDSTLGLARSLLVYYGQPWRRSALKFFYGQLICPGDLVFDIGAHVGSRTRTLLALDADVVAVEPQPLFADLIERRYGARLHGFERVAVGAEEGEVALAISSRHPTVSSISGNFVRTAGGTKGFSSVVWDKTVTVPMTTLDALIDRHGQPYFCKIDVEGAESAILEGLSRALSLVAFEYIPAMPEIAIAAVERLETLGDYRFNRVVGEKHRFVSTHWVSAGEILETIRGLSTDDPSGDIYARLVS</sequence>
<name>A0ABV2I9V7_9HYPH</name>
<dbReference type="PANTHER" id="PTHR34203:SF15">
    <property type="entry name" value="SLL1173 PROTEIN"/>
    <property type="match status" value="1"/>
</dbReference>
<dbReference type="Proteomes" id="UP001549164">
    <property type="component" value="Unassembled WGS sequence"/>
</dbReference>
<dbReference type="RefSeq" id="WP_354433796.1">
    <property type="nucleotide sequence ID" value="NZ_JBEPLY010000004.1"/>
</dbReference>
<keyword evidence="2" id="KW-0489">Methyltransferase</keyword>
<accession>A0ABV2I9V7</accession>
<dbReference type="Gene3D" id="3.40.50.150">
    <property type="entry name" value="Vaccinia Virus protein VP39"/>
    <property type="match status" value="1"/>
</dbReference>
<dbReference type="PANTHER" id="PTHR34203">
    <property type="entry name" value="METHYLTRANSFERASE, FKBM FAMILY PROTEIN"/>
    <property type="match status" value="1"/>
</dbReference>
<dbReference type="InterPro" id="IPR052514">
    <property type="entry name" value="SAM-dependent_MTase"/>
</dbReference>
<dbReference type="SUPFAM" id="SSF53335">
    <property type="entry name" value="S-adenosyl-L-methionine-dependent methyltransferases"/>
    <property type="match status" value="1"/>
</dbReference>
<dbReference type="GO" id="GO:0008168">
    <property type="term" value="F:methyltransferase activity"/>
    <property type="evidence" value="ECO:0007669"/>
    <property type="project" value="UniProtKB-KW"/>
</dbReference>
<reference evidence="2 3" key="1">
    <citation type="submission" date="2024-06" db="EMBL/GenBank/DDBJ databases">
        <title>Genomic Encyclopedia of Type Strains, Phase IV (KMG-IV): sequencing the most valuable type-strain genomes for metagenomic binning, comparative biology and taxonomic classification.</title>
        <authorList>
            <person name="Goeker M."/>
        </authorList>
    </citation>
    <scope>NUCLEOTIDE SEQUENCE [LARGE SCALE GENOMIC DNA]</scope>
    <source>
        <strain evidence="2 3">DSM 28102</strain>
    </source>
</reference>